<dbReference type="Pfam" id="PF13585">
    <property type="entry name" value="CHU_C"/>
    <property type="match status" value="1"/>
</dbReference>
<name>A0A1G6QW59_9BACT</name>
<accession>A0A1G6QW59</accession>
<keyword evidence="2" id="KW-1185">Reference proteome</keyword>
<proteinExistence type="predicted"/>
<dbReference type="RefSeq" id="WP_092440206.1">
    <property type="nucleotide sequence ID" value="NZ_FMYP01000066.1"/>
</dbReference>
<dbReference type="OrthoDB" id="9758406at2"/>
<protein>
    <submittedName>
        <fullName evidence="1">C-terminal domain of CHU protein family protein</fullName>
    </submittedName>
</protein>
<sequence>MWHNITETSGTISPKYQLIVPGEYYAFSASPENINLHYTCPNKENLLQLTIPAMNDDQGTVVLTDTLGERVDEVTYTDKMHYALLASTEGVSLERVNPDMPSDKASSWQSASQLSGFATPTGKNSTYRDFEEVGSRVTIDPELFSPDGDGYHDVTYIRMKLPEPGWNATITIYDSKGHEVRKLLNNALIDVNGEIAWNGLTNDNQLAEMGIYVVLVEIFHLNGEVRKEKKVVVVGGRL</sequence>
<dbReference type="EMBL" id="FMYP01000066">
    <property type="protein sequence ID" value="SDC96620.1"/>
    <property type="molecule type" value="Genomic_DNA"/>
</dbReference>
<evidence type="ECO:0000313" key="1">
    <source>
        <dbReference type="EMBL" id="SDC96620.1"/>
    </source>
</evidence>
<dbReference type="Gene3D" id="2.60.40.4070">
    <property type="match status" value="1"/>
</dbReference>
<dbReference type="Proteomes" id="UP000199452">
    <property type="component" value="Unassembled WGS sequence"/>
</dbReference>
<organism evidence="1 2">
    <name type="scientific">Williamwhitmania taraxaci</name>
    <dbReference type="NCBI Taxonomy" id="1640674"/>
    <lineage>
        <taxon>Bacteria</taxon>
        <taxon>Pseudomonadati</taxon>
        <taxon>Bacteroidota</taxon>
        <taxon>Bacteroidia</taxon>
        <taxon>Bacteroidales</taxon>
        <taxon>Williamwhitmaniaceae</taxon>
        <taxon>Williamwhitmania</taxon>
    </lineage>
</organism>
<dbReference type="STRING" id="1640674.SAMN05216323_106628"/>
<dbReference type="AlphaFoldDB" id="A0A1G6QW59"/>
<gene>
    <name evidence="1" type="ORF">SAMN05216323_106628</name>
</gene>
<reference evidence="1 2" key="1">
    <citation type="submission" date="2016-09" db="EMBL/GenBank/DDBJ databases">
        <authorList>
            <person name="Capua I."/>
            <person name="De Benedictis P."/>
            <person name="Joannis T."/>
            <person name="Lombin L.H."/>
            <person name="Cattoli G."/>
        </authorList>
    </citation>
    <scope>NUCLEOTIDE SEQUENCE [LARGE SCALE GENOMIC DNA]</scope>
    <source>
        <strain evidence="1 2">A7P-90m</strain>
    </source>
</reference>
<evidence type="ECO:0000313" key="2">
    <source>
        <dbReference type="Proteomes" id="UP000199452"/>
    </source>
</evidence>